<evidence type="ECO:0000259" key="14">
    <source>
        <dbReference type="PROSITE" id="PS51019"/>
    </source>
</evidence>
<dbReference type="EMBL" id="CAUEEQ010063898">
    <property type="protein sequence ID" value="CAJ0964894.1"/>
    <property type="molecule type" value="Genomic_DNA"/>
</dbReference>
<proteinExistence type="inferred from homology"/>
<dbReference type="InterPro" id="IPR042789">
    <property type="entry name" value="FRRS1L"/>
</dbReference>
<dbReference type="InterPro" id="IPR002861">
    <property type="entry name" value="Reeler_dom"/>
</dbReference>
<keyword evidence="7 11" id="KW-1133">Transmembrane helix</keyword>
<evidence type="ECO:0000313" key="16">
    <source>
        <dbReference type="Proteomes" id="UP001176940"/>
    </source>
</evidence>
<evidence type="ECO:0000256" key="2">
    <source>
        <dbReference type="ARBA" id="ARBA00004141"/>
    </source>
</evidence>
<sequence length="744" mass="83662">MEAQEFRFQAPESLSIFPDILTVAGGSSTGRSSVLFSASYLRACSSTLVGPESSFPRIGYPSFVRKFACSRVLGSPPFRWALKTLRRFGCNIGSNFPFARFFQDFFSRLFLSQGTGLSSPCIVRSGFLPGQMVPRLVAEVVTTDACPLAEAWGFVSCSFRVVGRRRNPLPINVLEFRIIFLSFLHWVRILSSLPIRIQTDNDTAVAYVYHQRWTRRSLASAEIPGSSFGQRQQSWTGFGLRSQFPIGPGSYALLPFKKTLSSQPQGSAVSQTSKRRKEQVEFYWIAPSAGPQHIQFLATVVEKYAIYWVKIPGPIISQSGFPFISSKPQTSVPPAVPSASLLTKGVSSSGCGRNKFCVRSPTSCDPQRDVHCFFLSFRREDDSMLIEMSGPVKGYLSFALSHDQWMGDDDVYLCVINQQTVEINPGYFRGRTHPDIASPSVLRDMAWRIEDGILQCSFRRNIRIPDSQERFPLDSRHYIFLADGDAEDGRIHRHQRQPLITNKMYNVAESNEDVGGSRSPLLIKFHGAMMFIAWMTTVSIGVLVARFFKPVWPTTTLCGEKIWFQVHRILMVTTVLLTVLAFVLPFLYRGHWSTRAGYHPYLGCIVLALAVLQPIIAVFRPPPFSHRRPLFNWAHWGTGTIARIMAVAAIFLGMDLQALDLPDPWDTYTMVGFVLWHVSVDILLEVHGFFLQKGSREMIEDHVGILNPIIAKDEGHTFKKIVLTVYICGNFAFLITFLAAINQL</sequence>
<feature type="transmembrane region" description="Helical" evidence="11">
    <location>
        <begin position="673"/>
        <end position="691"/>
    </location>
</feature>
<dbReference type="PROSITE" id="PS50939">
    <property type="entry name" value="CYTOCHROME_B561"/>
    <property type="match status" value="1"/>
</dbReference>
<keyword evidence="6" id="KW-0249">Electron transport</keyword>
<dbReference type="InterPro" id="IPR042307">
    <property type="entry name" value="Reeler_sf"/>
</dbReference>
<dbReference type="Gene3D" id="1.20.120.1770">
    <property type="match status" value="1"/>
</dbReference>
<dbReference type="Gene3D" id="2.60.40.4060">
    <property type="entry name" value="Reeler domain"/>
    <property type="match status" value="1"/>
</dbReference>
<evidence type="ECO:0000256" key="5">
    <source>
        <dbReference type="ARBA" id="ARBA00022692"/>
    </source>
</evidence>
<keyword evidence="5 11" id="KW-0812">Transmembrane</keyword>
<feature type="transmembrane region" description="Helical" evidence="11">
    <location>
        <begin position="631"/>
        <end position="653"/>
    </location>
</feature>
<evidence type="ECO:0000259" key="12">
    <source>
        <dbReference type="PROSITE" id="PS50836"/>
    </source>
</evidence>
<dbReference type="Pfam" id="PF03351">
    <property type="entry name" value="DOMON"/>
    <property type="match status" value="1"/>
</dbReference>
<feature type="transmembrane region" description="Helical" evidence="11">
    <location>
        <begin position="721"/>
        <end position="741"/>
    </location>
</feature>
<feature type="domain" description="DOMON" evidence="12">
    <location>
        <begin position="371"/>
        <end position="484"/>
    </location>
</feature>
<evidence type="ECO:0000256" key="6">
    <source>
        <dbReference type="ARBA" id="ARBA00022982"/>
    </source>
</evidence>
<feature type="transmembrane region" description="Helical" evidence="11">
    <location>
        <begin position="528"/>
        <end position="548"/>
    </location>
</feature>
<keyword evidence="9 11" id="KW-0472">Membrane</keyword>
<evidence type="ECO:0000256" key="4">
    <source>
        <dbReference type="ARBA" id="ARBA00022448"/>
    </source>
</evidence>
<dbReference type="SMART" id="SM00664">
    <property type="entry name" value="DoH"/>
    <property type="match status" value="1"/>
</dbReference>
<dbReference type="CDD" id="cd08760">
    <property type="entry name" value="Cyt_b561_FRRS1_like"/>
    <property type="match status" value="1"/>
</dbReference>
<dbReference type="Proteomes" id="UP001176940">
    <property type="component" value="Unassembled WGS sequence"/>
</dbReference>
<feature type="domain" description="Reelin" evidence="14">
    <location>
        <begin position="267"/>
        <end position="333"/>
    </location>
</feature>
<organism evidence="15 16">
    <name type="scientific">Ranitomeya imitator</name>
    <name type="common">mimic poison frog</name>
    <dbReference type="NCBI Taxonomy" id="111125"/>
    <lineage>
        <taxon>Eukaryota</taxon>
        <taxon>Metazoa</taxon>
        <taxon>Chordata</taxon>
        <taxon>Craniata</taxon>
        <taxon>Vertebrata</taxon>
        <taxon>Euteleostomi</taxon>
        <taxon>Amphibia</taxon>
        <taxon>Batrachia</taxon>
        <taxon>Anura</taxon>
        <taxon>Neobatrachia</taxon>
        <taxon>Hyloidea</taxon>
        <taxon>Dendrobatidae</taxon>
        <taxon>Dendrobatinae</taxon>
        <taxon>Ranitomeya</taxon>
    </lineage>
</organism>
<evidence type="ECO:0000256" key="1">
    <source>
        <dbReference type="ARBA" id="ARBA00001970"/>
    </source>
</evidence>
<dbReference type="CDD" id="cd08544">
    <property type="entry name" value="Reeler"/>
    <property type="match status" value="1"/>
</dbReference>
<keyword evidence="8" id="KW-0408">Iron</keyword>
<dbReference type="InterPro" id="IPR005018">
    <property type="entry name" value="DOMON_domain"/>
</dbReference>
<name>A0ABN9ME05_9NEOB</name>
<evidence type="ECO:0000256" key="11">
    <source>
        <dbReference type="SAM" id="Phobius"/>
    </source>
</evidence>
<evidence type="ECO:0000256" key="3">
    <source>
        <dbReference type="ARBA" id="ARBA00009195"/>
    </source>
</evidence>
<accession>A0ABN9ME05</accession>
<feature type="transmembrane region" description="Helical" evidence="11">
    <location>
        <begin position="569"/>
        <end position="588"/>
    </location>
</feature>
<comment type="caution">
    <text evidence="15">The sequence shown here is derived from an EMBL/GenBank/DDBJ whole genome shotgun (WGS) entry which is preliminary data.</text>
</comment>
<evidence type="ECO:0000256" key="8">
    <source>
        <dbReference type="ARBA" id="ARBA00023004"/>
    </source>
</evidence>
<dbReference type="PANTHER" id="PTHR46902:SF1">
    <property type="entry name" value="DOMON DOMAIN-CONTAINING PROTEIN FRRS1L"/>
    <property type="match status" value="1"/>
</dbReference>
<evidence type="ECO:0000256" key="7">
    <source>
        <dbReference type="ARBA" id="ARBA00022989"/>
    </source>
</evidence>
<comment type="cofactor">
    <cofactor evidence="1">
        <name>heme b</name>
        <dbReference type="ChEBI" id="CHEBI:60344"/>
    </cofactor>
</comment>
<dbReference type="PROSITE" id="PS50836">
    <property type="entry name" value="DOMON"/>
    <property type="match status" value="1"/>
</dbReference>
<feature type="transmembrane region" description="Helical" evidence="11">
    <location>
        <begin position="600"/>
        <end position="619"/>
    </location>
</feature>
<dbReference type="Pfam" id="PF02014">
    <property type="entry name" value="Reeler"/>
    <property type="match status" value="1"/>
</dbReference>
<dbReference type="SMART" id="SM00665">
    <property type="entry name" value="B561"/>
    <property type="match status" value="1"/>
</dbReference>
<feature type="domain" description="Cytochrome b561" evidence="13">
    <location>
        <begin position="488"/>
        <end position="687"/>
    </location>
</feature>
<dbReference type="CDD" id="cd09628">
    <property type="entry name" value="DOMON_SDR_2_like"/>
    <property type="match status" value="1"/>
</dbReference>
<dbReference type="PROSITE" id="PS51019">
    <property type="entry name" value="REELIN"/>
    <property type="match status" value="1"/>
</dbReference>
<gene>
    <name evidence="15" type="ORF">RIMI_LOCUS19726242</name>
</gene>
<keyword evidence="10" id="KW-0325">Glycoprotein</keyword>
<evidence type="ECO:0000256" key="10">
    <source>
        <dbReference type="ARBA" id="ARBA00023180"/>
    </source>
</evidence>
<comment type="similarity">
    <text evidence="3">Belongs to the FRRS1 family.</text>
</comment>
<protein>
    <recommendedName>
        <fullName evidence="17">Ferric-chelate reductase 1</fullName>
    </recommendedName>
</protein>
<keyword evidence="16" id="KW-1185">Reference proteome</keyword>
<evidence type="ECO:0000256" key="9">
    <source>
        <dbReference type="ARBA" id="ARBA00023136"/>
    </source>
</evidence>
<keyword evidence="4" id="KW-0813">Transport</keyword>
<dbReference type="InterPro" id="IPR006593">
    <property type="entry name" value="Cyt_b561/ferric_Rdtase_TM"/>
</dbReference>
<evidence type="ECO:0000313" key="15">
    <source>
        <dbReference type="EMBL" id="CAJ0964894.1"/>
    </source>
</evidence>
<evidence type="ECO:0008006" key="17">
    <source>
        <dbReference type="Google" id="ProtNLM"/>
    </source>
</evidence>
<dbReference type="PANTHER" id="PTHR46902">
    <property type="entry name" value="DOMON DOMAIN-CONTAINING PROTEIN FRRS1L"/>
    <property type="match status" value="1"/>
</dbReference>
<reference evidence="15" key="1">
    <citation type="submission" date="2023-07" db="EMBL/GenBank/DDBJ databases">
        <authorList>
            <person name="Stuckert A."/>
        </authorList>
    </citation>
    <scope>NUCLEOTIDE SEQUENCE</scope>
</reference>
<evidence type="ECO:0000259" key="13">
    <source>
        <dbReference type="PROSITE" id="PS50939"/>
    </source>
</evidence>
<comment type="subcellular location">
    <subcellularLocation>
        <location evidence="2">Membrane</location>
        <topology evidence="2">Multi-pass membrane protein</topology>
    </subcellularLocation>
</comment>